<keyword evidence="2" id="KW-0732">Signal</keyword>
<sequence>MAVSANRPVRLTAVAALSAVALLMTGCSGEAGGEDPTSAATEAATSPSSSETTGGVSGSPSASPSASATGSYEPATSEGPAKNVPVPEMPEAVKEPTEEGLEAAVEYWWETSFYLRSTGDQEPMDNVSDPACAFCEDQLLRFADIYEQGSWVETEPSELDFQFTKLDADEMGGTTAFLLSEASAELYRSNGERVEDASGVETTEDPWTASAMFDDESGHWVLDDLKYVGQQQ</sequence>
<feature type="region of interest" description="Disordered" evidence="1">
    <location>
        <begin position="30"/>
        <end position="98"/>
    </location>
</feature>
<protein>
    <submittedName>
        <fullName evidence="4">DUF6318 family protein</fullName>
    </submittedName>
</protein>
<dbReference type="RefSeq" id="WP_347918264.1">
    <property type="nucleotide sequence ID" value="NZ_JBDXMX010000001.1"/>
</dbReference>
<dbReference type="Pfam" id="PF19843">
    <property type="entry name" value="DUF6318"/>
    <property type="match status" value="1"/>
</dbReference>
<feature type="chain" id="PRO_5045413781" evidence="2">
    <location>
        <begin position="34"/>
        <end position="232"/>
    </location>
</feature>
<keyword evidence="5" id="KW-1185">Reference proteome</keyword>
<evidence type="ECO:0000313" key="4">
    <source>
        <dbReference type="EMBL" id="MEO9246293.1"/>
    </source>
</evidence>
<dbReference type="PROSITE" id="PS51257">
    <property type="entry name" value="PROKAR_LIPOPROTEIN"/>
    <property type="match status" value="1"/>
</dbReference>
<evidence type="ECO:0000256" key="2">
    <source>
        <dbReference type="SAM" id="SignalP"/>
    </source>
</evidence>
<feature type="signal peptide" evidence="2">
    <location>
        <begin position="1"/>
        <end position="33"/>
    </location>
</feature>
<dbReference type="InterPro" id="IPR046281">
    <property type="entry name" value="DUF6318"/>
</dbReference>
<name>A0ABV0IE75_9MICC</name>
<reference evidence="4 5" key="1">
    <citation type="submission" date="2024-05" db="EMBL/GenBank/DDBJ databases">
        <authorList>
            <person name="Yi C."/>
        </authorList>
    </citation>
    <scope>NUCLEOTIDE SEQUENCE [LARGE SCALE GENOMIC DNA]</scope>
    <source>
        <strain evidence="4 5">XS13</strain>
    </source>
</reference>
<evidence type="ECO:0000256" key="1">
    <source>
        <dbReference type="SAM" id="MobiDB-lite"/>
    </source>
</evidence>
<organism evidence="4 5">
    <name type="scientific">Citricoccus nitrophenolicus</name>
    <dbReference type="NCBI Taxonomy" id="863575"/>
    <lineage>
        <taxon>Bacteria</taxon>
        <taxon>Bacillati</taxon>
        <taxon>Actinomycetota</taxon>
        <taxon>Actinomycetes</taxon>
        <taxon>Micrococcales</taxon>
        <taxon>Micrococcaceae</taxon>
        <taxon>Citricoccus</taxon>
    </lineage>
</organism>
<feature type="domain" description="DUF6318" evidence="3">
    <location>
        <begin position="70"/>
        <end position="224"/>
    </location>
</feature>
<dbReference type="EMBL" id="JBDXMX010000001">
    <property type="protein sequence ID" value="MEO9246293.1"/>
    <property type="molecule type" value="Genomic_DNA"/>
</dbReference>
<dbReference type="Proteomes" id="UP001484097">
    <property type="component" value="Unassembled WGS sequence"/>
</dbReference>
<accession>A0ABV0IE75</accession>
<proteinExistence type="predicted"/>
<evidence type="ECO:0000259" key="3">
    <source>
        <dbReference type="Pfam" id="PF19843"/>
    </source>
</evidence>
<gene>
    <name evidence="4" type="ORF">ABDK96_01185</name>
</gene>
<evidence type="ECO:0000313" key="5">
    <source>
        <dbReference type="Proteomes" id="UP001484097"/>
    </source>
</evidence>
<comment type="caution">
    <text evidence="4">The sequence shown here is derived from an EMBL/GenBank/DDBJ whole genome shotgun (WGS) entry which is preliminary data.</text>
</comment>
<feature type="compositionally biased region" description="Low complexity" evidence="1">
    <location>
        <begin position="36"/>
        <end position="71"/>
    </location>
</feature>